<feature type="transmembrane region" description="Helical" evidence="10">
    <location>
        <begin position="167"/>
        <end position="190"/>
    </location>
</feature>
<reference evidence="12 13" key="2">
    <citation type="journal article" date="2019" name="G3 (Bethesda)">
        <title>Hybrid Assembly of the Genome of the Entomopathogenic Nematode Steinernema carpocapsae Identifies the X-Chromosome.</title>
        <authorList>
            <person name="Serra L."/>
            <person name="Macchietto M."/>
            <person name="Macias-Munoz A."/>
            <person name="McGill C.J."/>
            <person name="Rodriguez I.M."/>
            <person name="Rodriguez B."/>
            <person name="Murad R."/>
            <person name="Mortazavi A."/>
        </authorList>
    </citation>
    <scope>NUCLEOTIDE SEQUENCE [LARGE SCALE GENOMIC DNA]</scope>
    <source>
        <strain evidence="12 13">ALL</strain>
    </source>
</reference>
<dbReference type="EMBL" id="AZBU02000006">
    <property type="protein sequence ID" value="TKR73775.1"/>
    <property type="molecule type" value="Genomic_DNA"/>
</dbReference>
<dbReference type="PRINTS" id="PR00237">
    <property type="entry name" value="GPCRRHODOPSN"/>
</dbReference>
<keyword evidence="3 9" id="KW-0812">Transmembrane</keyword>
<comment type="caution">
    <text evidence="12">The sequence shown here is derived from an EMBL/GenBank/DDBJ whole genome shotgun (WGS) entry which is preliminary data.</text>
</comment>
<dbReference type="PANTHER" id="PTHR24229">
    <property type="entry name" value="NEUROPEPTIDES RECEPTOR"/>
    <property type="match status" value="1"/>
</dbReference>
<comment type="similarity">
    <text evidence="9">Belongs to the G-protein coupled receptor 1 family.</text>
</comment>
<evidence type="ECO:0000256" key="9">
    <source>
        <dbReference type="RuleBase" id="RU000688"/>
    </source>
</evidence>
<feature type="domain" description="G-protein coupled receptors family 1 profile" evidence="11">
    <location>
        <begin position="1"/>
        <end position="231"/>
    </location>
</feature>
<keyword evidence="6 10" id="KW-0472">Membrane</keyword>
<evidence type="ECO:0000256" key="10">
    <source>
        <dbReference type="SAM" id="Phobius"/>
    </source>
</evidence>
<dbReference type="GO" id="GO:0043005">
    <property type="term" value="C:neuron projection"/>
    <property type="evidence" value="ECO:0007669"/>
    <property type="project" value="TreeGrafter"/>
</dbReference>
<dbReference type="PROSITE" id="PS50262">
    <property type="entry name" value="G_PROTEIN_RECEP_F1_2"/>
    <property type="match status" value="1"/>
</dbReference>
<comment type="subcellular location">
    <subcellularLocation>
        <location evidence="1">Cell membrane</location>
        <topology evidence="1">Multi-pass membrane protein</topology>
    </subcellularLocation>
</comment>
<keyword evidence="7 9" id="KW-0675">Receptor</keyword>
<dbReference type="Gene3D" id="1.20.1070.10">
    <property type="entry name" value="Rhodopsin 7-helix transmembrane proteins"/>
    <property type="match status" value="1"/>
</dbReference>
<feature type="transmembrane region" description="Helical" evidence="10">
    <location>
        <begin position="119"/>
        <end position="146"/>
    </location>
</feature>
<keyword evidence="4 10" id="KW-1133">Transmembrane helix</keyword>
<evidence type="ECO:0000259" key="11">
    <source>
        <dbReference type="PROSITE" id="PS50262"/>
    </source>
</evidence>
<evidence type="ECO:0000313" key="12">
    <source>
        <dbReference type="EMBL" id="TKR73775.1"/>
    </source>
</evidence>
<feature type="transmembrane region" description="Helical" evidence="10">
    <location>
        <begin position="64"/>
        <end position="85"/>
    </location>
</feature>
<dbReference type="AlphaFoldDB" id="A0A4V6A164"/>
<dbReference type="STRING" id="34508.A0A4V6A164"/>
<keyword evidence="2" id="KW-1003">Cell membrane</keyword>
<dbReference type="OrthoDB" id="6076970at2759"/>
<accession>A0A4V6A164</accession>
<evidence type="ECO:0000256" key="4">
    <source>
        <dbReference type="ARBA" id="ARBA00022989"/>
    </source>
</evidence>
<keyword evidence="13" id="KW-1185">Reference proteome</keyword>
<sequence>MIPMLVSYFLNGEWHLGFIMCKIFWTVENVNKLLSVALLTIMSLERYMDICRPFNKHRKKQYKISHILLTVLIFVIFLCSPIIYYSDTTEHLILTENNTIADVKISCNSDLPDSVLPFFILYMCAFGFFLPVILISLSSILVVRQVNRQDSSLRRHSPLLSRSGRAIRSISSVVIFHFACWAPFWIAVLLTLIRTSHMSEYLIIPPQALAMMRLITSFLPYINSAGNWIFYAALNRKIQNTSRQVRERHERLLELEIETNTTGMIMRALSSENCVNKEFIEYKLCDTNNVFGFLVGFFIKMTCADTRNTKDNGQKDAFNYYDGSNDEQEEMRAGKV</sequence>
<evidence type="ECO:0000313" key="13">
    <source>
        <dbReference type="Proteomes" id="UP000298663"/>
    </source>
</evidence>
<keyword evidence="8 9" id="KW-0807">Transducer</keyword>
<dbReference type="GO" id="GO:0042277">
    <property type="term" value="F:peptide binding"/>
    <property type="evidence" value="ECO:0007669"/>
    <property type="project" value="TreeGrafter"/>
</dbReference>
<dbReference type="SUPFAM" id="SSF81321">
    <property type="entry name" value="Family A G protein-coupled receptor-like"/>
    <property type="match status" value="1"/>
</dbReference>
<dbReference type="GO" id="GO:0005886">
    <property type="term" value="C:plasma membrane"/>
    <property type="evidence" value="ECO:0007669"/>
    <property type="project" value="UniProtKB-SubCell"/>
</dbReference>
<evidence type="ECO:0000256" key="3">
    <source>
        <dbReference type="ARBA" id="ARBA00022692"/>
    </source>
</evidence>
<dbReference type="InterPro" id="IPR000276">
    <property type="entry name" value="GPCR_Rhodpsn"/>
</dbReference>
<feature type="transmembrane region" description="Helical" evidence="10">
    <location>
        <begin position="210"/>
        <end position="234"/>
    </location>
</feature>
<evidence type="ECO:0000256" key="6">
    <source>
        <dbReference type="ARBA" id="ARBA00023136"/>
    </source>
</evidence>
<protein>
    <recommendedName>
        <fullName evidence="11">G-protein coupled receptors family 1 profile domain-containing protein</fullName>
    </recommendedName>
</protein>
<dbReference type="Pfam" id="PF00001">
    <property type="entry name" value="7tm_1"/>
    <property type="match status" value="1"/>
</dbReference>
<dbReference type="Proteomes" id="UP000298663">
    <property type="component" value="Unassembled WGS sequence"/>
</dbReference>
<keyword evidence="5 9" id="KW-0297">G-protein coupled receptor</keyword>
<gene>
    <name evidence="12" type="ORF">L596_021047</name>
</gene>
<dbReference type="PROSITE" id="PS00237">
    <property type="entry name" value="G_PROTEIN_RECEP_F1_1"/>
    <property type="match status" value="1"/>
</dbReference>
<evidence type="ECO:0000256" key="1">
    <source>
        <dbReference type="ARBA" id="ARBA00004651"/>
    </source>
</evidence>
<dbReference type="CDD" id="cd00637">
    <property type="entry name" value="7tm_classA_rhodopsin-like"/>
    <property type="match status" value="1"/>
</dbReference>
<proteinExistence type="inferred from homology"/>
<evidence type="ECO:0000256" key="7">
    <source>
        <dbReference type="ARBA" id="ARBA00023170"/>
    </source>
</evidence>
<evidence type="ECO:0000256" key="5">
    <source>
        <dbReference type="ARBA" id="ARBA00023040"/>
    </source>
</evidence>
<organism evidence="12 13">
    <name type="scientific">Steinernema carpocapsae</name>
    <name type="common">Entomopathogenic nematode</name>
    <dbReference type="NCBI Taxonomy" id="34508"/>
    <lineage>
        <taxon>Eukaryota</taxon>
        <taxon>Metazoa</taxon>
        <taxon>Ecdysozoa</taxon>
        <taxon>Nematoda</taxon>
        <taxon>Chromadorea</taxon>
        <taxon>Rhabditida</taxon>
        <taxon>Tylenchina</taxon>
        <taxon>Panagrolaimomorpha</taxon>
        <taxon>Strongyloidoidea</taxon>
        <taxon>Steinernematidae</taxon>
        <taxon>Steinernema</taxon>
    </lineage>
</organism>
<dbReference type="PANTHER" id="PTHR24229:SF40">
    <property type="entry name" value="ALLATOSTATIN C RECEPTOR 1-RELATED"/>
    <property type="match status" value="1"/>
</dbReference>
<dbReference type="InterPro" id="IPR017452">
    <property type="entry name" value="GPCR_Rhodpsn_7TM"/>
</dbReference>
<dbReference type="GO" id="GO:0004930">
    <property type="term" value="F:G protein-coupled receptor activity"/>
    <property type="evidence" value="ECO:0007669"/>
    <property type="project" value="UniProtKB-KW"/>
</dbReference>
<evidence type="ECO:0000256" key="8">
    <source>
        <dbReference type="ARBA" id="ARBA00023224"/>
    </source>
</evidence>
<reference evidence="12 13" key="1">
    <citation type="journal article" date="2015" name="Genome Biol.">
        <title>Comparative genomics of Steinernema reveals deeply conserved gene regulatory networks.</title>
        <authorList>
            <person name="Dillman A.R."/>
            <person name="Macchietto M."/>
            <person name="Porter C.F."/>
            <person name="Rogers A."/>
            <person name="Williams B."/>
            <person name="Antoshechkin I."/>
            <person name="Lee M.M."/>
            <person name="Goodwin Z."/>
            <person name="Lu X."/>
            <person name="Lewis E.E."/>
            <person name="Goodrich-Blair H."/>
            <person name="Stock S.P."/>
            <person name="Adams B.J."/>
            <person name="Sternberg P.W."/>
            <person name="Mortazavi A."/>
        </authorList>
    </citation>
    <scope>NUCLEOTIDE SEQUENCE [LARGE SCALE GENOMIC DNA]</scope>
    <source>
        <strain evidence="12 13">ALL</strain>
    </source>
</reference>
<evidence type="ECO:0000256" key="2">
    <source>
        <dbReference type="ARBA" id="ARBA00022475"/>
    </source>
</evidence>
<name>A0A4V6A164_STECR</name>